<comment type="caution">
    <text evidence="1">The sequence shown here is derived from an EMBL/GenBank/DDBJ whole genome shotgun (WGS) entry which is preliminary data.</text>
</comment>
<dbReference type="Proteomes" id="UP001140087">
    <property type="component" value="Unassembled WGS sequence"/>
</dbReference>
<sequence length="170" mass="18198">METFTLPPADTTLMLARQGHAAQSRRRRPALRLSAHSRMSKCVSGSDETVFGDAAPTLSGDDSTQRRHHPASQVRPLSLSATVVGLSVADAGDTAASPGYAPSPCNTLLPSSCPPSARYQLHERFSAELKWDTIEELDGEGGAVFYNGLKRLSLPEAGFVIQGRPRVVNI</sequence>
<accession>A0ACC1KT93</accession>
<keyword evidence="2" id="KW-1185">Reference proteome</keyword>
<reference evidence="1" key="1">
    <citation type="submission" date="2022-07" db="EMBL/GenBank/DDBJ databases">
        <title>Phylogenomic reconstructions and comparative analyses of Kickxellomycotina fungi.</title>
        <authorList>
            <person name="Reynolds N.K."/>
            <person name="Stajich J.E."/>
            <person name="Barry K."/>
            <person name="Grigoriev I.V."/>
            <person name="Crous P."/>
            <person name="Smith M.E."/>
        </authorList>
    </citation>
    <scope>NUCLEOTIDE SEQUENCE</scope>
    <source>
        <strain evidence="1">BCRC 34780</strain>
    </source>
</reference>
<proteinExistence type="predicted"/>
<gene>
    <name evidence="1" type="ORF">H4R21_005454</name>
</gene>
<evidence type="ECO:0000313" key="2">
    <source>
        <dbReference type="Proteomes" id="UP001140087"/>
    </source>
</evidence>
<dbReference type="EMBL" id="JANBUN010002468">
    <property type="protein sequence ID" value="KAJ2794559.1"/>
    <property type="molecule type" value="Genomic_DNA"/>
</dbReference>
<evidence type="ECO:0000313" key="1">
    <source>
        <dbReference type="EMBL" id="KAJ2794559.1"/>
    </source>
</evidence>
<protein>
    <submittedName>
        <fullName evidence="1">Uncharacterized protein</fullName>
    </submittedName>
</protein>
<name>A0ACC1KT93_9FUNG</name>
<organism evidence="1 2">
    <name type="scientific">Coemansia helicoidea</name>
    <dbReference type="NCBI Taxonomy" id="1286919"/>
    <lineage>
        <taxon>Eukaryota</taxon>
        <taxon>Fungi</taxon>
        <taxon>Fungi incertae sedis</taxon>
        <taxon>Zoopagomycota</taxon>
        <taxon>Kickxellomycotina</taxon>
        <taxon>Kickxellomycetes</taxon>
        <taxon>Kickxellales</taxon>
        <taxon>Kickxellaceae</taxon>
        <taxon>Coemansia</taxon>
    </lineage>
</organism>